<dbReference type="InterPro" id="IPR025631">
    <property type="entry name" value="Porin_10"/>
</dbReference>
<reference evidence="2 3" key="1">
    <citation type="submission" date="2015-01" db="EMBL/GenBank/DDBJ databases">
        <authorList>
            <person name="Xiang T."/>
            <person name="Song Y."/>
            <person name="Huang L."/>
            <person name="Wang B."/>
            <person name="Wu P."/>
        </authorList>
    </citation>
    <scope>NUCLEOTIDE SEQUENCE [LARGE SCALE GENOMIC DNA]</scope>
    <source>
        <strain evidence="2 3">Cc12</strain>
    </source>
</reference>
<keyword evidence="1" id="KW-0732">Signal</keyword>
<evidence type="ECO:0000313" key="3">
    <source>
        <dbReference type="Proteomes" id="UP000044026"/>
    </source>
</evidence>
<dbReference type="EMBL" id="CDOE01000079">
    <property type="protein sequence ID" value="CEN41243.1"/>
    <property type="molecule type" value="Genomic_DNA"/>
</dbReference>
<protein>
    <recommendedName>
        <fullName evidence="4">Porin</fullName>
    </recommendedName>
</protein>
<name>A0A0B7HUU0_9FLAO</name>
<dbReference type="Proteomes" id="UP000044026">
    <property type="component" value="Unassembled WGS sequence"/>
</dbReference>
<evidence type="ECO:0000313" key="2">
    <source>
        <dbReference type="EMBL" id="CEN41243.1"/>
    </source>
</evidence>
<gene>
    <name evidence="2" type="ORF">CCAN12_800121</name>
</gene>
<evidence type="ECO:0000256" key="1">
    <source>
        <dbReference type="SAM" id="SignalP"/>
    </source>
</evidence>
<dbReference type="AlphaFoldDB" id="A0A0B7HUU0"/>
<proteinExistence type="predicted"/>
<sequence>MKNISYTMKISYRNIIALLLLALAPLFLWAQEEDNQQKNKLGFKTIRSHKKKDTLPFTIKDYKIITHLKDTIAVDTTLTIYKYYKHNAVQKDMFGKMPFSNKGQTYNALTYDFTQADYLPSMGANAKKTLYLTPQEINYYHLPTPMTEFTYKTGFEQGQVLNTLFSVNLSPQLNIFMAYKGLRSLGNYQNILASNGNFRFGFSYLSPNKKYTAFAHYAGHDIYNNENGGIATPEQFESGDAQFKNRAVLDVHFTDAQSTRESKRYFLSHEYAFLNHTDTLLTNKQIRLRHQFLYETEYYQFEQATAQKKYFGDSYVVAELNDKARLKKMINTLGTELELPYLGRTFLSANAYHYNYFFRNAYYTSGVLQPHQIKDTDLSLGAQWHKRIGGFAIDAQAEQTLVGKITGTHLNGKLSYAFNTLNKIQAGIDLQSAMPDFNFLLYQSDYKNYNWYHFDDFGKQNTQTLFADVNTQWGNAQASLSNINNYTYFEVQEPITGIRSQSVPKQFTGDIQYFKLKLQREFTLGKFSLENTLLFQKVVQGEPILNVPTFVTRNSLYFSTHLFKKAMYLQTGLGFNYFSSYYANRYNPLLAEFEVQSLQKTGGFPMFDFFFNAKVRTMRIFFTIEHFNPILMDRIFDTNPYRYYSAPDYPYRDLTIRFGIVWNIFT</sequence>
<feature type="chain" id="PRO_5002132657" description="Porin" evidence="1">
    <location>
        <begin position="31"/>
        <end position="666"/>
    </location>
</feature>
<dbReference type="Pfam" id="PF14121">
    <property type="entry name" value="Porin_10"/>
    <property type="match status" value="1"/>
</dbReference>
<accession>A0A0B7HUU0</accession>
<feature type="signal peptide" evidence="1">
    <location>
        <begin position="1"/>
        <end position="30"/>
    </location>
</feature>
<organism evidence="2 3">
    <name type="scientific">Capnocytophaga canimorsus</name>
    <dbReference type="NCBI Taxonomy" id="28188"/>
    <lineage>
        <taxon>Bacteria</taxon>
        <taxon>Pseudomonadati</taxon>
        <taxon>Bacteroidota</taxon>
        <taxon>Flavobacteriia</taxon>
        <taxon>Flavobacteriales</taxon>
        <taxon>Flavobacteriaceae</taxon>
        <taxon>Capnocytophaga</taxon>
    </lineage>
</organism>
<evidence type="ECO:0008006" key="4">
    <source>
        <dbReference type="Google" id="ProtNLM"/>
    </source>
</evidence>